<proteinExistence type="predicted"/>
<sequence>MYSHLEDYIYELYLKIGITKPSELDMQVIAKKLEIEILYKRKAYMLDGEIFLEPGTTREQWMEFGHEICHYLRHCGNQLNMHRLFIDLQEYQADYFAYHFCVPTFMLEDLKVNCVADIMKHFNVDCEFALRRLEMYENKQIDYSPNYATYQIAENQNNRNY</sequence>
<reference evidence="3" key="1">
    <citation type="journal article" date="2019" name="Int. J. Syst. Evol. Microbiol.">
        <title>The Global Catalogue of Microorganisms (GCM) 10K type strain sequencing project: providing services to taxonomists for standard genome sequencing and annotation.</title>
        <authorList>
            <consortium name="The Broad Institute Genomics Platform"/>
            <consortium name="The Broad Institute Genome Sequencing Center for Infectious Disease"/>
            <person name="Wu L."/>
            <person name="Ma J."/>
        </authorList>
    </citation>
    <scope>NUCLEOTIDE SEQUENCE [LARGE SCALE GENOMIC DNA]</scope>
    <source>
        <strain evidence="3">CCUG 37257</strain>
    </source>
</reference>
<gene>
    <name evidence="2" type="ORF">ACFO3P_05615</name>
</gene>
<evidence type="ECO:0000313" key="3">
    <source>
        <dbReference type="Proteomes" id="UP001595988"/>
    </source>
</evidence>
<evidence type="ECO:0000259" key="1">
    <source>
        <dbReference type="Pfam" id="PF06114"/>
    </source>
</evidence>
<dbReference type="Proteomes" id="UP001595988">
    <property type="component" value="Unassembled WGS sequence"/>
</dbReference>
<dbReference type="RefSeq" id="WP_379542238.1">
    <property type="nucleotide sequence ID" value="NZ_JBHSFT010000008.1"/>
</dbReference>
<evidence type="ECO:0000313" key="2">
    <source>
        <dbReference type="EMBL" id="MFC4661691.1"/>
    </source>
</evidence>
<dbReference type="InterPro" id="IPR010359">
    <property type="entry name" value="IrrE_HExxH"/>
</dbReference>
<keyword evidence="3" id="KW-1185">Reference proteome</keyword>
<protein>
    <submittedName>
        <fullName evidence="2">ImmA/IrrE family metallo-endopeptidase</fullName>
    </submittedName>
</protein>
<comment type="caution">
    <text evidence="2">The sequence shown here is derived from an EMBL/GenBank/DDBJ whole genome shotgun (WGS) entry which is preliminary data.</text>
</comment>
<feature type="domain" description="IrrE N-terminal-like" evidence="1">
    <location>
        <begin position="24"/>
        <end position="134"/>
    </location>
</feature>
<organism evidence="2 3">
    <name type="scientific">Oceanobacillus aidingensis</name>
    <dbReference type="NCBI Taxonomy" id="645964"/>
    <lineage>
        <taxon>Bacteria</taxon>
        <taxon>Bacillati</taxon>
        <taxon>Bacillota</taxon>
        <taxon>Bacilli</taxon>
        <taxon>Bacillales</taxon>
        <taxon>Bacillaceae</taxon>
        <taxon>Oceanobacillus</taxon>
    </lineage>
</organism>
<name>A0ABV9JVG2_9BACI</name>
<dbReference type="EMBL" id="JBHSFT010000008">
    <property type="protein sequence ID" value="MFC4661691.1"/>
    <property type="molecule type" value="Genomic_DNA"/>
</dbReference>
<dbReference type="Pfam" id="PF06114">
    <property type="entry name" value="Peptidase_M78"/>
    <property type="match status" value="1"/>
</dbReference>
<accession>A0ABV9JVG2</accession>